<dbReference type="Proteomes" id="UP000011135">
    <property type="component" value="Unassembled WGS sequence"/>
</dbReference>
<evidence type="ECO:0000313" key="2">
    <source>
        <dbReference type="EMBL" id="ELR69130.1"/>
    </source>
</evidence>
<dbReference type="RefSeq" id="WP_009582501.1">
    <property type="nucleotide sequence ID" value="NZ_AMZN01000083.1"/>
</dbReference>
<evidence type="ECO:0000313" key="3">
    <source>
        <dbReference type="Proteomes" id="UP000011135"/>
    </source>
</evidence>
<dbReference type="eggNOG" id="COG4641">
    <property type="taxonomic scope" value="Bacteria"/>
</dbReference>
<keyword evidence="3" id="KW-1185">Reference proteome</keyword>
<name>L8JJZ4_9BACT</name>
<dbReference type="Pfam" id="PF13524">
    <property type="entry name" value="Glyco_trans_1_2"/>
    <property type="match status" value="1"/>
</dbReference>
<organism evidence="2 3">
    <name type="scientific">Fulvivirga imtechensis AK7</name>
    <dbReference type="NCBI Taxonomy" id="1237149"/>
    <lineage>
        <taxon>Bacteria</taxon>
        <taxon>Pseudomonadati</taxon>
        <taxon>Bacteroidota</taxon>
        <taxon>Cytophagia</taxon>
        <taxon>Cytophagales</taxon>
        <taxon>Fulvivirgaceae</taxon>
        <taxon>Fulvivirga</taxon>
    </lineage>
</organism>
<protein>
    <submittedName>
        <fullName evidence="2">Glycosyltransferase</fullName>
    </submittedName>
</protein>
<sequence length="370" mass="43166">MKIVLFYHSLISDWNHGNAHFLRGIYASLLKMGHDVKVYEPRNGWSLNSLIKDYGTKAIEDFESFFPHLRSSFYDPKDHNLKEMLDGADIVIVHEWNEPALVKAIGDFKLIHDYVLLFHDTHHRAISAKEEMKRYDLSHYDGVLAFGNTLRKEYLHEGWHQNVWTWHEAADTDTYHPMVRDEILGDVVWIGNWGDNERTEELHEYIIEPVKALGLRAKFYGVRYPKHALRSLERAGIEYGGWLPTCKVAETFSKYKATIHVPRRFYREHLHGIPTIRPFEAMATKIPLLSAPWEDTEGLFTAGKDFLMAHSGEEMTQMLDKVVHNEAFARNMADHAYSTICSRHTCMHRATELLIIYKQIINYNQVRQEA</sequence>
<dbReference type="InterPro" id="IPR055259">
    <property type="entry name" value="YkvP/CgeB_Glyco_trans-like"/>
</dbReference>
<comment type="caution">
    <text evidence="2">The sequence shown here is derived from an EMBL/GenBank/DDBJ whole genome shotgun (WGS) entry which is preliminary data.</text>
</comment>
<dbReference type="SUPFAM" id="SSF53756">
    <property type="entry name" value="UDP-Glycosyltransferase/glycogen phosphorylase"/>
    <property type="match status" value="1"/>
</dbReference>
<accession>L8JJZ4</accession>
<gene>
    <name evidence="2" type="ORF">C900_05410</name>
</gene>
<reference evidence="2 3" key="1">
    <citation type="submission" date="2012-12" db="EMBL/GenBank/DDBJ databases">
        <title>Genome assembly of Fulvivirga imtechensis AK7.</title>
        <authorList>
            <person name="Nupur N."/>
            <person name="Khatri I."/>
            <person name="Kumar R."/>
            <person name="Subramanian S."/>
            <person name="Pinnaka A."/>
        </authorList>
    </citation>
    <scope>NUCLEOTIDE SEQUENCE [LARGE SCALE GENOMIC DNA]</scope>
    <source>
        <strain evidence="2 3">AK7</strain>
    </source>
</reference>
<dbReference type="GO" id="GO:0016740">
    <property type="term" value="F:transferase activity"/>
    <property type="evidence" value="ECO:0007669"/>
    <property type="project" value="UniProtKB-KW"/>
</dbReference>
<dbReference type="AlphaFoldDB" id="L8JJZ4"/>
<dbReference type="OrthoDB" id="9813806at2"/>
<dbReference type="Gene3D" id="3.40.50.2000">
    <property type="entry name" value="Glycogen Phosphorylase B"/>
    <property type="match status" value="1"/>
</dbReference>
<proteinExistence type="predicted"/>
<evidence type="ECO:0000259" key="1">
    <source>
        <dbReference type="Pfam" id="PF13524"/>
    </source>
</evidence>
<feature type="domain" description="Spore protein YkvP/CgeB glycosyl transferase-like" evidence="1">
    <location>
        <begin position="204"/>
        <end position="354"/>
    </location>
</feature>
<dbReference type="STRING" id="1237149.C900_05410"/>
<dbReference type="EMBL" id="AMZN01000083">
    <property type="protein sequence ID" value="ELR69130.1"/>
    <property type="molecule type" value="Genomic_DNA"/>
</dbReference>
<dbReference type="PATRIC" id="fig|1237149.3.peg.4792"/>
<keyword evidence="2" id="KW-0808">Transferase</keyword>